<keyword evidence="2" id="KW-0472">Membrane</keyword>
<keyword evidence="2" id="KW-1133">Transmembrane helix</keyword>
<protein>
    <submittedName>
        <fullName evidence="3">Protein S-acyltransferase 10-like</fullName>
    </submittedName>
</protein>
<name>A0A834TYJ4_9FABA</name>
<keyword evidence="3" id="KW-0012">Acyltransferase</keyword>
<feature type="transmembrane region" description="Helical" evidence="2">
    <location>
        <begin position="40"/>
        <end position="59"/>
    </location>
</feature>
<organism evidence="3 4">
    <name type="scientific">Senna tora</name>
    <dbReference type="NCBI Taxonomy" id="362788"/>
    <lineage>
        <taxon>Eukaryota</taxon>
        <taxon>Viridiplantae</taxon>
        <taxon>Streptophyta</taxon>
        <taxon>Embryophyta</taxon>
        <taxon>Tracheophyta</taxon>
        <taxon>Spermatophyta</taxon>
        <taxon>Magnoliopsida</taxon>
        <taxon>eudicotyledons</taxon>
        <taxon>Gunneridae</taxon>
        <taxon>Pentapetalae</taxon>
        <taxon>rosids</taxon>
        <taxon>fabids</taxon>
        <taxon>Fabales</taxon>
        <taxon>Fabaceae</taxon>
        <taxon>Caesalpinioideae</taxon>
        <taxon>Cassia clade</taxon>
        <taxon>Senna</taxon>
    </lineage>
</organism>
<evidence type="ECO:0000256" key="1">
    <source>
        <dbReference type="SAM" id="MobiDB-lite"/>
    </source>
</evidence>
<evidence type="ECO:0000313" key="4">
    <source>
        <dbReference type="Proteomes" id="UP000634136"/>
    </source>
</evidence>
<gene>
    <name evidence="3" type="ORF">G2W53_020185</name>
</gene>
<feature type="transmembrane region" description="Helical" evidence="2">
    <location>
        <begin position="142"/>
        <end position="164"/>
    </location>
</feature>
<keyword evidence="3" id="KW-0808">Transferase</keyword>
<feature type="transmembrane region" description="Helical" evidence="2">
    <location>
        <begin position="6"/>
        <end position="28"/>
    </location>
</feature>
<dbReference type="Proteomes" id="UP000634136">
    <property type="component" value="Unassembled WGS sequence"/>
</dbReference>
<dbReference type="OrthoDB" id="9909019at2759"/>
<proteinExistence type="predicted"/>
<reference evidence="3" key="1">
    <citation type="submission" date="2020-09" db="EMBL/GenBank/DDBJ databases">
        <title>Genome-Enabled Discovery of Anthraquinone Biosynthesis in Senna tora.</title>
        <authorList>
            <person name="Kang S.-H."/>
            <person name="Pandey R.P."/>
            <person name="Lee C.-M."/>
            <person name="Sim J.-S."/>
            <person name="Jeong J.-T."/>
            <person name="Choi B.-S."/>
            <person name="Jung M."/>
            <person name="Ginzburg D."/>
            <person name="Zhao K."/>
            <person name="Won S.Y."/>
            <person name="Oh T.-J."/>
            <person name="Yu Y."/>
            <person name="Kim N.-H."/>
            <person name="Lee O.R."/>
            <person name="Lee T.-H."/>
            <person name="Bashyal P."/>
            <person name="Kim T.-S."/>
            <person name="Lee W.-H."/>
            <person name="Kawkins C."/>
            <person name="Kim C.-K."/>
            <person name="Kim J.S."/>
            <person name="Ahn B.O."/>
            <person name="Rhee S.Y."/>
            <person name="Sohng J.K."/>
        </authorList>
    </citation>
    <scope>NUCLEOTIDE SEQUENCE</scope>
    <source>
        <tissue evidence="3">Leaf</tissue>
    </source>
</reference>
<accession>A0A834TYJ4</accession>
<evidence type="ECO:0000256" key="2">
    <source>
        <dbReference type="SAM" id="Phobius"/>
    </source>
</evidence>
<dbReference type="GO" id="GO:0016746">
    <property type="term" value="F:acyltransferase activity"/>
    <property type="evidence" value="ECO:0007669"/>
    <property type="project" value="UniProtKB-KW"/>
</dbReference>
<dbReference type="AlphaFoldDB" id="A0A834TYJ4"/>
<keyword evidence="2" id="KW-0812">Transmembrane</keyword>
<keyword evidence="4" id="KW-1185">Reference proteome</keyword>
<sequence>MLARRMSLYLKLTLATVHLVYGGVLFLFDEELIEKTKKEPWYTVLYSLLFVATLIQYFVTSISSPGYVLDAKEVVNERNGVYKKTSMTSNQPASSKNGSYILPVDVNQIGRNIAGGNPSAWLKLVTDLYPPGTATSLHDQSIVMIVTNVFFSLITIVFGLEIALARIIIVDFDEGLVAWEMQSSRFVKSIWGFQKECIHSVKEFVEMFTISAVQVKDKVVTPESEDDDSKGIKHTKNVLKVTSGSEWIVGHPRQPTLGYRKHPNGGAIPYGRDGSYE</sequence>
<comment type="caution">
    <text evidence="3">The sequence shown here is derived from an EMBL/GenBank/DDBJ whole genome shotgun (WGS) entry which is preliminary data.</text>
</comment>
<feature type="region of interest" description="Disordered" evidence="1">
    <location>
        <begin position="252"/>
        <end position="277"/>
    </location>
</feature>
<dbReference type="EMBL" id="JAAIUW010000006">
    <property type="protein sequence ID" value="KAF7829021.1"/>
    <property type="molecule type" value="Genomic_DNA"/>
</dbReference>
<evidence type="ECO:0000313" key="3">
    <source>
        <dbReference type="EMBL" id="KAF7829021.1"/>
    </source>
</evidence>